<feature type="domain" description="PAS fold-4" evidence="1">
    <location>
        <begin position="11"/>
        <end position="128"/>
    </location>
</feature>
<keyword evidence="3" id="KW-1185">Reference proteome</keyword>
<protein>
    <submittedName>
        <fullName evidence="2">PAS fold protein</fullName>
    </submittedName>
</protein>
<gene>
    <name evidence="2" type="ORF">BN996_03644</name>
</gene>
<proteinExistence type="predicted"/>
<dbReference type="AlphaFoldDB" id="A0A0D6JW31"/>
<accession>A0A0D6JW31</accession>
<sequence length="345" mass="37114">MDDVSLIERGFEEFPATIALLDRRGDIVYTNRAWRAFADANDYAGDPDSTGVNYLDVCDAARETDEIAGVVADGIRAVLRGDRDLFTAEYPCHSPTVYRWFALRVVPIDTPRHGSFALVTHFDITDRRLAELQVNEKNEHLAALVSVLASELKAQLASATASAERLAAVDGDDAVQLSESLSRIDSLVDWGIAVAGQPSTLDLAPVDFRSHVAQARAVASPDGADDASLRVVGDGSLLADTHLFGLFLVAVLTNCYERNASLGLPSSVVVGTTADGFYVDDDGPLPSPEERAAVGAGSNQLLGVDYDVTHLSTARRIADLHGWQFDVVDSELGGARFEVRGVDWR</sequence>
<evidence type="ECO:0000259" key="1">
    <source>
        <dbReference type="Pfam" id="PF08448"/>
    </source>
</evidence>
<evidence type="ECO:0000313" key="2">
    <source>
        <dbReference type="EMBL" id="CQR53498.1"/>
    </source>
</evidence>
<dbReference type="OrthoDB" id="8127at2157"/>
<name>A0A0D6JW31_9EURY</name>
<dbReference type="InterPro" id="IPR013656">
    <property type="entry name" value="PAS_4"/>
</dbReference>
<dbReference type="Pfam" id="PF08448">
    <property type="entry name" value="PAS_4"/>
    <property type="match status" value="1"/>
</dbReference>
<dbReference type="Gene3D" id="3.30.450.20">
    <property type="entry name" value="PAS domain"/>
    <property type="match status" value="1"/>
</dbReference>
<organism evidence="2 3">
    <name type="scientific">Haloferax massiliensis</name>
    <dbReference type="NCBI Taxonomy" id="1476858"/>
    <lineage>
        <taxon>Archaea</taxon>
        <taxon>Methanobacteriati</taxon>
        <taxon>Methanobacteriota</taxon>
        <taxon>Stenosarchaea group</taxon>
        <taxon>Halobacteria</taxon>
        <taxon>Halobacteriales</taxon>
        <taxon>Haloferacaceae</taxon>
        <taxon>Haloferax</taxon>
    </lineage>
</organism>
<dbReference type="InterPro" id="IPR035965">
    <property type="entry name" value="PAS-like_dom_sf"/>
</dbReference>
<evidence type="ECO:0000313" key="3">
    <source>
        <dbReference type="Proteomes" id="UP000198902"/>
    </source>
</evidence>
<dbReference type="SUPFAM" id="SSF55785">
    <property type="entry name" value="PYP-like sensor domain (PAS domain)"/>
    <property type="match status" value="1"/>
</dbReference>
<dbReference type="EMBL" id="CSTE01000006">
    <property type="protein sequence ID" value="CQR53498.1"/>
    <property type="molecule type" value="Genomic_DNA"/>
</dbReference>
<dbReference type="RefSeq" id="WP_089781388.1">
    <property type="nucleotide sequence ID" value="NZ_CABLRR010000006.1"/>
</dbReference>
<reference evidence="3" key="1">
    <citation type="submission" date="2015-03" db="EMBL/GenBank/DDBJ databases">
        <authorList>
            <person name="Urmite Genomes"/>
        </authorList>
    </citation>
    <scope>NUCLEOTIDE SEQUENCE [LARGE SCALE GENOMIC DNA]</scope>
    <source>
        <strain evidence="3">Arc-Hr</strain>
    </source>
</reference>
<dbReference type="Proteomes" id="UP000198902">
    <property type="component" value="Unassembled WGS sequence"/>
</dbReference>